<name>A0ABN3WK77_STRTU</name>
<dbReference type="EMBL" id="BAAAXZ010000037">
    <property type="protein sequence ID" value="GAA2916231.1"/>
    <property type="molecule type" value="Genomic_DNA"/>
</dbReference>
<protein>
    <submittedName>
        <fullName evidence="1">Uncharacterized protein</fullName>
    </submittedName>
</protein>
<proteinExistence type="predicted"/>
<evidence type="ECO:0000313" key="2">
    <source>
        <dbReference type="Proteomes" id="UP001501102"/>
    </source>
</evidence>
<gene>
    <name evidence="1" type="ORF">GCM10020221_10080</name>
</gene>
<dbReference type="Proteomes" id="UP001501102">
    <property type="component" value="Unassembled WGS sequence"/>
</dbReference>
<organism evidence="1 2">
    <name type="scientific">Streptomyces thioluteus</name>
    <dbReference type="NCBI Taxonomy" id="66431"/>
    <lineage>
        <taxon>Bacteria</taxon>
        <taxon>Bacillati</taxon>
        <taxon>Actinomycetota</taxon>
        <taxon>Actinomycetes</taxon>
        <taxon>Kitasatosporales</taxon>
        <taxon>Streptomycetaceae</taxon>
        <taxon>Streptomyces</taxon>
    </lineage>
</organism>
<comment type="caution">
    <text evidence="1">The sequence shown here is derived from an EMBL/GenBank/DDBJ whole genome shotgun (WGS) entry which is preliminary data.</text>
</comment>
<accession>A0ABN3WK77</accession>
<reference evidence="1 2" key="1">
    <citation type="journal article" date="2019" name="Int. J. Syst. Evol. Microbiol.">
        <title>The Global Catalogue of Microorganisms (GCM) 10K type strain sequencing project: providing services to taxonomists for standard genome sequencing and annotation.</title>
        <authorList>
            <consortium name="The Broad Institute Genomics Platform"/>
            <consortium name="The Broad Institute Genome Sequencing Center for Infectious Disease"/>
            <person name="Wu L."/>
            <person name="Ma J."/>
        </authorList>
    </citation>
    <scope>NUCLEOTIDE SEQUENCE [LARGE SCALE GENOMIC DNA]</scope>
    <source>
        <strain evidence="1 2">JCM 4087</strain>
    </source>
</reference>
<sequence length="118" mass="13190">MPRQRLAGFPDGPHGCLVFPGLGMRPCHTVKVESTCPWWCSGGVLQGRASHVEPFPYVPRVRPLVGQRAQQVARQRRVFRRVCCRQAEAVDPFGFRVLSGITRDPSGDLRQLPDGLQQ</sequence>
<evidence type="ECO:0000313" key="1">
    <source>
        <dbReference type="EMBL" id="GAA2916231.1"/>
    </source>
</evidence>
<keyword evidence="2" id="KW-1185">Reference proteome</keyword>